<keyword evidence="5" id="KW-0732">Signal</keyword>
<dbReference type="GO" id="GO:0016787">
    <property type="term" value="F:hydrolase activity"/>
    <property type="evidence" value="ECO:0007669"/>
    <property type="project" value="UniProtKB-KW"/>
</dbReference>
<feature type="chain" id="PRO_5011558440" evidence="5">
    <location>
        <begin position="27"/>
        <end position="306"/>
    </location>
</feature>
<dbReference type="Pfam" id="PF00753">
    <property type="entry name" value="Lactamase_B"/>
    <property type="match status" value="1"/>
</dbReference>
<dbReference type="GO" id="GO:0046872">
    <property type="term" value="F:metal ion binding"/>
    <property type="evidence" value="ECO:0007669"/>
    <property type="project" value="UniProtKB-KW"/>
</dbReference>
<gene>
    <name evidence="7" type="ORF">SAMN04488001_1318</name>
</gene>
<dbReference type="PANTHER" id="PTHR42978">
    <property type="entry name" value="QUORUM-QUENCHING LACTONASE YTNP-RELATED-RELATED"/>
    <property type="match status" value="1"/>
</dbReference>
<dbReference type="EMBL" id="FNOI01000002">
    <property type="protein sequence ID" value="SDW60627.1"/>
    <property type="molecule type" value="Genomic_DNA"/>
</dbReference>
<name>A0A1H2UX09_9RHOB</name>
<feature type="signal peptide" evidence="5">
    <location>
        <begin position="1"/>
        <end position="26"/>
    </location>
</feature>
<keyword evidence="8" id="KW-1185">Reference proteome</keyword>
<reference evidence="8" key="1">
    <citation type="submission" date="2016-10" db="EMBL/GenBank/DDBJ databases">
        <authorList>
            <person name="Varghese N."/>
            <person name="Submissions S."/>
        </authorList>
    </citation>
    <scope>NUCLEOTIDE SEQUENCE [LARGE SCALE GENOMIC DNA]</scope>
    <source>
        <strain evidence="8">DSM 26922</strain>
    </source>
</reference>
<evidence type="ECO:0000313" key="7">
    <source>
        <dbReference type="EMBL" id="SDW60627.1"/>
    </source>
</evidence>
<protein>
    <submittedName>
        <fullName evidence="7">Glyoxylase, beta-lactamase superfamily II</fullName>
    </submittedName>
</protein>
<accession>A0A1H2UX09</accession>
<comment type="similarity">
    <text evidence="1">Belongs to the metallo-beta-lactamase superfamily.</text>
</comment>
<dbReference type="Proteomes" id="UP000199441">
    <property type="component" value="Unassembled WGS sequence"/>
</dbReference>
<dbReference type="InterPro" id="IPR036866">
    <property type="entry name" value="RibonucZ/Hydroxyglut_hydro"/>
</dbReference>
<dbReference type="Gene3D" id="3.60.15.10">
    <property type="entry name" value="Ribonuclease Z/Hydroxyacylglutathione hydrolase-like"/>
    <property type="match status" value="1"/>
</dbReference>
<proteinExistence type="inferred from homology"/>
<dbReference type="SUPFAM" id="SSF56281">
    <property type="entry name" value="Metallo-hydrolase/oxidoreductase"/>
    <property type="match status" value="1"/>
</dbReference>
<keyword evidence="4" id="KW-0862">Zinc</keyword>
<evidence type="ECO:0000256" key="1">
    <source>
        <dbReference type="ARBA" id="ARBA00007749"/>
    </source>
</evidence>
<dbReference type="SMART" id="SM00849">
    <property type="entry name" value="Lactamase_B"/>
    <property type="match status" value="1"/>
</dbReference>
<organism evidence="7 8">
    <name type="scientific">Litoreibacter albidus</name>
    <dbReference type="NCBI Taxonomy" id="670155"/>
    <lineage>
        <taxon>Bacteria</taxon>
        <taxon>Pseudomonadati</taxon>
        <taxon>Pseudomonadota</taxon>
        <taxon>Alphaproteobacteria</taxon>
        <taxon>Rhodobacterales</taxon>
        <taxon>Roseobacteraceae</taxon>
        <taxon>Litoreibacter</taxon>
    </lineage>
</organism>
<dbReference type="RefSeq" id="WP_089945903.1">
    <property type="nucleotide sequence ID" value="NZ_FNOI01000002.1"/>
</dbReference>
<evidence type="ECO:0000256" key="4">
    <source>
        <dbReference type="ARBA" id="ARBA00022833"/>
    </source>
</evidence>
<dbReference type="STRING" id="670155.SAMN04488001_1318"/>
<dbReference type="PANTHER" id="PTHR42978:SF6">
    <property type="entry name" value="QUORUM-QUENCHING LACTONASE YTNP-RELATED"/>
    <property type="match status" value="1"/>
</dbReference>
<dbReference type="AlphaFoldDB" id="A0A1H2UX09"/>
<keyword evidence="2" id="KW-0479">Metal-binding</keyword>
<keyword evidence="3" id="KW-0378">Hydrolase</keyword>
<evidence type="ECO:0000313" key="8">
    <source>
        <dbReference type="Proteomes" id="UP000199441"/>
    </source>
</evidence>
<dbReference type="InterPro" id="IPR001279">
    <property type="entry name" value="Metallo-B-lactamas"/>
</dbReference>
<evidence type="ECO:0000259" key="6">
    <source>
        <dbReference type="SMART" id="SM00849"/>
    </source>
</evidence>
<sequence length="306" mass="32933">MNIDRRRLLTGMAGTALLGLPKPTLAATTASIGDFQVDSVSDGNLVLPGAMFFEGRPVAEVDKILAPLNMSKTQVEPPCNVTLVRHEGRVILFDAGSGDGFMPTAGTLVDSLDAIGIAPDDVTHVVFTHGHPDHLWGVLDDFDDPVFTEAEHMIGQVEWDYWTDPNTVNTIGDTRASFAVGAARRLDAVADRMTFFKDGAEVLPGIMAHATFGHTPGHMSFEVRSGSDALLIGGDAIGNHHIAFARPKWASGSDQDPDLAAITRARLLDMLSHDKTPLLGFHLPDGGIGRVEKRGDEYQFVSEEIQ</sequence>
<evidence type="ECO:0000256" key="3">
    <source>
        <dbReference type="ARBA" id="ARBA00022801"/>
    </source>
</evidence>
<feature type="domain" description="Metallo-beta-lactamase" evidence="6">
    <location>
        <begin position="78"/>
        <end position="282"/>
    </location>
</feature>
<evidence type="ECO:0000256" key="5">
    <source>
        <dbReference type="SAM" id="SignalP"/>
    </source>
</evidence>
<dbReference type="CDD" id="cd07720">
    <property type="entry name" value="OPHC2-like_MBL-fold"/>
    <property type="match status" value="1"/>
</dbReference>
<dbReference type="InterPro" id="IPR051013">
    <property type="entry name" value="MBL_superfamily_lactonases"/>
</dbReference>
<evidence type="ECO:0000256" key="2">
    <source>
        <dbReference type="ARBA" id="ARBA00022723"/>
    </source>
</evidence>
<dbReference type="OrthoDB" id="9773738at2"/>